<accession>A0ABD1N7I9</accession>
<dbReference type="AlphaFoldDB" id="A0ABD1N7I9"/>
<comment type="caution">
    <text evidence="1">The sequence shown here is derived from an EMBL/GenBank/DDBJ whole genome shotgun (WGS) entry which is preliminary data.</text>
</comment>
<protein>
    <submittedName>
        <fullName evidence="1">Uncharacterized protein</fullName>
    </submittedName>
</protein>
<sequence>MPTSFRLVHPRTTPYWVRGPALIPFVTPLTSDIPSAPHYDTSHGDTSRNLLVGQNPSPVRILRRPRPSLQKRTPLIVLVERLLMKDPTRRLCYTHSVAEIKEHYFFCEGGEWHVTDRDRMQIGDRCGLGRHYGIIEE</sequence>
<evidence type="ECO:0000313" key="1">
    <source>
        <dbReference type="EMBL" id="KAL2344061.1"/>
    </source>
</evidence>
<proteinExistence type="predicted"/>
<dbReference type="Proteomes" id="UP001603857">
    <property type="component" value="Unassembled WGS sequence"/>
</dbReference>
<evidence type="ECO:0000313" key="2">
    <source>
        <dbReference type="Proteomes" id="UP001603857"/>
    </source>
</evidence>
<gene>
    <name evidence="1" type="ORF">Fmac_005346</name>
</gene>
<keyword evidence="2" id="KW-1185">Reference proteome</keyword>
<reference evidence="1 2" key="1">
    <citation type="submission" date="2024-08" db="EMBL/GenBank/DDBJ databases">
        <title>Insights into the chromosomal genome structure of Flemingia macrophylla.</title>
        <authorList>
            <person name="Ding Y."/>
            <person name="Zhao Y."/>
            <person name="Bi W."/>
            <person name="Wu M."/>
            <person name="Zhao G."/>
            <person name="Gong Y."/>
            <person name="Li W."/>
            <person name="Zhang P."/>
        </authorList>
    </citation>
    <scope>NUCLEOTIDE SEQUENCE [LARGE SCALE GENOMIC DNA]</scope>
    <source>
        <strain evidence="1">DYQJB</strain>
        <tissue evidence="1">Leaf</tissue>
    </source>
</reference>
<dbReference type="EMBL" id="JBGMDY010000002">
    <property type="protein sequence ID" value="KAL2344061.1"/>
    <property type="molecule type" value="Genomic_DNA"/>
</dbReference>
<organism evidence="1 2">
    <name type="scientific">Flemingia macrophylla</name>
    <dbReference type="NCBI Taxonomy" id="520843"/>
    <lineage>
        <taxon>Eukaryota</taxon>
        <taxon>Viridiplantae</taxon>
        <taxon>Streptophyta</taxon>
        <taxon>Embryophyta</taxon>
        <taxon>Tracheophyta</taxon>
        <taxon>Spermatophyta</taxon>
        <taxon>Magnoliopsida</taxon>
        <taxon>eudicotyledons</taxon>
        <taxon>Gunneridae</taxon>
        <taxon>Pentapetalae</taxon>
        <taxon>rosids</taxon>
        <taxon>fabids</taxon>
        <taxon>Fabales</taxon>
        <taxon>Fabaceae</taxon>
        <taxon>Papilionoideae</taxon>
        <taxon>50 kb inversion clade</taxon>
        <taxon>NPAAA clade</taxon>
        <taxon>indigoferoid/millettioid clade</taxon>
        <taxon>Phaseoleae</taxon>
        <taxon>Flemingia</taxon>
    </lineage>
</organism>
<name>A0ABD1N7I9_9FABA</name>